<dbReference type="Pfam" id="PF01171">
    <property type="entry name" value="ATP_bind_3"/>
    <property type="match status" value="1"/>
</dbReference>
<dbReference type="EMBL" id="FNAI01000004">
    <property type="protein sequence ID" value="SDE19359.1"/>
    <property type="molecule type" value="Genomic_DNA"/>
</dbReference>
<keyword evidence="11" id="KW-1185">Reference proteome</keyword>
<feature type="binding site" evidence="8">
    <location>
        <begin position="28"/>
        <end position="33"/>
    </location>
    <ligand>
        <name>ATP</name>
        <dbReference type="ChEBI" id="CHEBI:30616"/>
    </ligand>
</feature>
<dbReference type="OrthoDB" id="9807403at2"/>
<dbReference type="RefSeq" id="WP_091149496.1">
    <property type="nucleotide sequence ID" value="NZ_FNAI01000004.1"/>
</dbReference>
<dbReference type="PANTHER" id="PTHR43033:SF1">
    <property type="entry name" value="TRNA(ILE)-LYSIDINE SYNTHASE-RELATED"/>
    <property type="match status" value="1"/>
</dbReference>
<dbReference type="EC" id="6.3.4.19" evidence="8"/>
<dbReference type="Gene3D" id="3.40.50.620">
    <property type="entry name" value="HUPs"/>
    <property type="match status" value="1"/>
</dbReference>
<dbReference type="CDD" id="cd01992">
    <property type="entry name" value="TilS_N"/>
    <property type="match status" value="1"/>
</dbReference>
<dbReference type="InterPro" id="IPR014729">
    <property type="entry name" value="Rossmann-like_a/b/a_fold"/>
</dbReference>
<proteinExistence type="inferred from homology"/>
<evidence type="ECO:0000256" key="6">
    <source>
        <dbReference type="ARBA" id="ARBA00022840"/>
    </source>
</evidence>
<dbReference type="InterPro" id="IPR012796">
    <property type="entry name" value="Lysidine-tRNA-synth_C"/>
</dbReference>
<dbReference type="Proteomes" id="UP000199072">
    <property type="component" value="Unassembled WGS sequence"/>
</dbReference>
<evidence type="ECO:0000256" key="1">
    <source>
        <dbReference type="ARBA" id="ARBA00004496"/>
    </source>
</evidence>
<comment type="catalytic activity">
    <reaction evidence="7 8">
        <text>cytidine(34) in tRNA(Ile2) + L-lysine + ATP = lysidine(34) in tRNA(Ile2) + AMP + diphosphate + H(+)</text>
        <dbReference type="Rhea" id="RHEA:43744"/>
        <dbReference type="Rhea" id="RHEA-COMP:10625"/>
        <dbReference type="Rhea" id="RHEA-COMP:10670"/>
        <dbReference type="ChEBI" id="CHEBI:15378"/>
        <dbReference type="ChEBI" id="CHEBI:30616"/>
        <dbReference type="ChEBI" id="CHEBI:32551"/>
        <dbReference type="ChEBI" id="CHEBI:33019"/>
        <dbReference type="ChEBI" id="CHEBI:82748"/>
        <dbReference type="ChEBI" id="CHEBI:83665"/>
        <dbReference type="ChEBI" id="CHEBI:456215"/>
        <dbReference type="EC" id="6.3.4.19"/>
    </reaction>
</comment>
<organism evidence="10 11">
    <name type="scientific">Mucilaginibacter pineti</name>
    <dbReference type="NCBI Taxonomy" id="1391627"/>
    <lineage>
        <taxon>Bacteria</taxon>
        <taxon>Pseudomonadati</taxon>
        <taxon>Bacteroidota</taxon>
        <taxon>Sphingobacteriia</taxon>
        <taxon>Sphingobacteriales</taxon>
        <taxon>Sphingobacteriaceae</taxon>
        <taxon>Mucilaginibacter</taxon>
    </lineage>
</organism>
<comment type="subcellular location">
    <subcellularLocation>
        <location evidence="1 8">Cytoplasm</location>
    </subcellularLocation>
</comment>
<evidence type="ECO:0000313" key="10">
    <source>
        <dbReference type="EMBL" id="SDE19359.1"/>
    </source>
</evidence>
<dbReference type="NCBIfam" id="TIGR02433">
    <property type="entry name" value="lysidine_TilS_C"/>
    <property type="match status" value="1"/>
</dbReference>
<dbReference type="InterPro" id="IPR012094">
    <property type="entry name" value="tRNA_Ile_lys_synt"/>
</dbReference>
<evidence type="ECO:0000313" key="11">
    <source>
        <dbReference type="Proteomes" id="UP000199072"/>
    </source>
</evidence>
<dbReference type="Pfam" id="PF11734">
    <property type="entry name" value="TilS_C"/>
    <property type="match status" value="1"/>
</dbReference>
<gene>
    <name evidence="8" type="primary">tilS</name>
    <name evidence="10" type="ORF">SAMN05216464_104291</name>
</gene>
<evidence type="ECO:0000259" key="9">
    <source>
        <dbReference type="SMART" id="SM00977"/>
    </source>
</evidence>
<evidence type="ECO:0000256" key="8">
    <source>
        <dbReference type="HAMAP-Rule" id="MF_01161"/>
    </source>
</evidence>
<keyword evidence="2 8" id="KW-0963">Cytoplasm</keyword>
<keyword evidence="6 8" id="KW-0067">ATP-binding</keyword>
<dbReference type="NCBIfam" id="TIGR02432">
    <property type="entry name" value="lysidine_TilS_N"/>
    <property type="match status" value="1"/>
</dbReference>
<dbReference type="HAMAP" id="MF_01161">
    <property type="entry name" value="tRNA_Ile_lys_synt"/>
    <property type="match status" value="1"/>
</dbReference>
<comment type="function">
    <text evidence="8">Ligates lysine onto the cytidine present at position 34 of the AUA codon-specific tRNA(Ile) that contains the anticodon CAU, in an ATP-dependent manner. Cytidine is converted to lysidine, thus changing the amino acid specificity of the tRNA from methionine to isoleucine.</text>
</comment>
<dbReference type="SUPFAM" id="SSF56037">
    <property type="entry name" value="PheT/TilS domain"/>
    <property type="match status" value="1"/>
</dbReference>
<feature type="domain" description="Lysidine-tRNA(Ile) synthetase C-terminal" evidence="9">
    <location>
        <begin position="366"/>
        <end position="439"/>
    </location>
</feature>
<dbReference type="AlphaFoldDB" id="A0A1G7AX02"/>
<protein>
    <recommendedName>
        <fullName evidence="8">tRNA(Ile)-lysidine synthase</fullName>
        <ecNumber evidence="8">6.3.4.19</ecNumber>
    </recommendedName>
    <alternativeName>
        <fullName evidence="8">tRNA(Ile)-2-lysyl-cytidine synthase</fullName>
    </alternativeName>
    <alternativeName>
        <fullName evidence="8">tRNA(Ile)-lysidine synthetase</fullName>
    </alternativeName>
</protein>
<dbReference type="InterPro" id="IPR011063">
    <property type="entry name" value="TilS/TtcA_N"/>
</dbReference>
<name>A0A1G7AX02_9SPHI</name>
<keyword evidence="4 8" id="KW-0819">tRNA processing</keyword>
<dbReference type="SUPFAM" id="SSF52402">
    <property type="entry name" value="Adenine nucleotide alpha hydrolases-like"/>
    <property type="match status" value="1"/>
</dbReference>
<dbReference type="GO" id="GO:0006400">
    <property type="term" value="P:tRNA modification"/>
    <property type="evidence" value="ECO:0007669"/>
    <property type="project" value="UniProtKB-UniRule"/>
</dbReference>
<dbReference type="STRING" id="1391627.SAMN05216464_104291"/>
<evidence type="ECO:0000256" key="5">
    <source>
        <dbReference type="ARBA" id="ARBA00022741"/>
    </source>
</evidence>
<comment type="domain">
    <text evidence="8">The N-terminal region contains the highly conserved SGGXDS motif, predicted to be a P-loop motif involved in ATP binding.</text>
</comment>
<keyword evidence="3 8" id="KW-0436">Ligase</keyword>
<evidence type="ECO:0000256" key="7">
    <source>
        <dbReference type="ARBA" id="ARBA00048539"/>
    </source>
</evidence>
<keyword evidence="5 8" id="KW-0547">Nucleotide-binding</keyword>
<dbReference type="InterPro" id="IPR012795">
    <property type="entry name" value="tRNA_Ile_lys_synt_N"/>
</dbReference>
<comment type="similarity">
    <text evidence="8">Belongs to the tRNA(Ile)-lysidine synthase family.</text>
</comment>
<dbReference type="PANTHER" id="PTHR43033">
    <property type="entry name" value="TRNA(ILE)-LYSIDINE SYNTHASE-RELATED"/>
    <property type="match status" value="1"/>
</dbReference>
<dbReference type="GO" id="GO:0032267">
    <property type="term" value="F:tRNA(Ile)-lysidine synthase activity"/>
    <property type="evidence" value="ECO:0007669"/>
    <property type="project" value="UniProtKB-EC"/>
</dbReference>
<evidence type="ECO:0000256" key="2">
    <source>
        <dbReference type="ARBA" id="ARBA00022490"/>
    </source>
</evidence>
<reference evidence="10 11" key="1">
    <citation type="submission" date="2016-10" db="EMBL/GenBank/DDBJ databases">
        <authorList>
            <person name="de Groot N.N."/>
        </authorList>
    </citation>
    <scope>NUCLEOTIDE SEQUENCE [LARGE SCALE GENOMIC DNA]</scope>
    <source>
        <strain evidence="10 11">47C3B</strain>
    </source>
</reference>
<evidence type="ECO:0000256" key="3">
    <source>
        <dbReference type="ARBA" id="ARBA00022598"/>
    </source>
</evidence>
<dbReference type="SMART" id="SM00977">
    <property type="entry name" value="TilS_C"/>
    <property type="match status" value="1"/>
</dbReference>
<dbReference type="GO" id="GO:0005524">
    <property type="term" value="F:ATP binding"/>
    <property type="evidence" value="ECO:0007669"/>
    <property type="project" value="UniProtKB-UniRule"/>
</dbReference>
<accession>A0A1G7AX02</accession>
<sequence length="445" mass="50854">MLPTKQFVDFIEQNALFTGDSNILAAVSGGMDSVLMAHLLKAAGYNFAIAHCNFQLRADEALRDQEFCNSLANQLRVPFHTINFDTKAYAADKKISIQMAARELRYQWFDTLSRQAGYQHIALAHHQNDTIETILLNLTRGTGIAGLHGILPVNGKLVRPMLFLKREEITAIVEQEKISYVEDSSNASAKYARNKIRLEVVPRLKELNPSLENTFENTLKHFRDLEQLLENHLTELRRTILKQGIDDSYFLIEDIKKLNPAGLLLFKLLQPYGFNETAVEDVLSVLDKHSGRIFESAGYLLVLDRDRLILKKRTIGGQQSISINETDHEVHYDGYKLNLLHDDSALIIKDNPMATSIDAALLVYPLTLRAWQEGDYFYPLGMKGKKKLSDYFINQKVPLHQKDEIPILVNGNDEVMWVAGYRADERYKVNNNTKKVTIFELYKLR</sequence>
<evidence type="ECO:0000256" key="4">
    <source>
        <dbReference type="ARBA" id="ARBA00022694"/>
    </source>
</evidence>
<dbReference type="GO" id="GO:0005737">
    <property type="term" value="C:cytoplasm"/>
    <property type="evidence" value="ECO:0007669"/>
    <property type="project" value="UniProtKB-SubCell"/>
</dbReference>